<dbReference type="NCBIfam" id="TIGR03336">
    <property type="entry name" value="IOR_alpha"/>
    <property type="match status" value="1"/>
</dbReference>
<evidence type="ECO:0000256" key="6">
    <source>
        <dbReference type="ARBA" id="ARBA00022485"/>
    </source>
</evidence>
<feature type="domain" description="4Fe-4S ferredoxin-type" evidence="16">
    <location>
        <begin position="608"/>
        <end position="636"/>
    </location>
</feature>
<dbReference type="GO" id="GO:0046872">
    <property type="term" value="F:metal ion binding"/>
    <property type="evidence" value="ECO:0007669"/>
    <property type="project" value="UniProtKB-UniRule"/>
</dbReference>
<evidence type="ECO:0000256" key="14">
    <source>
        <dbReference type="PIRNR" id="PIRNR006439"/>
    </source>
</evidence>
<keyword evidence="5 14" id="KW-0813">Transport</keyword>
<dbReference type="SUPFAM" id="SSF54862">
    <property type="entry name" value="4Fe-4S ferredoxins"/>
    <property type="match status" value="1"/>
</dbReference>
<evidence type="ECO:0000256" key="7">
    <source>
        <dbReference type="ARBA" id="ARBA00022723"/>
    </source>
</evidence>
<dbReference type="PANTHER" id="PTHR43710">
    <property type="entry name" value="2-HYDROXYACYL-COA LYASE"/>
    <property type="match status" value="1"/>
</dbReference>
<evidence type="ECO:0000313" key="17">
    <source>
        <dbReference type="EMBL" id="RZN55249.1"/>
    </source>
</evidence>
<keyword evidence="10 14" id="KW-0408">Iron</keyword>
<reference evidence="18 20" key="1">
    <citation type="journal article" date="2019" name="Nat. Microbiol.">
        <title>Expanding anaerobic alkane metabolism in the domain of Archaea.</title>
        <authorList>
            <person name="Wang Y."/>
            <person name="Wegener G."/>
            <person name="Hou J."/>
            <person name="Wang F."/>
            <person name="Xiao X."/>
        </authorList>
    </citation>
    <scope>NUCLEOTIDE SEQUENCE [LARGE SCALE GENOMIC DNA]</scope>
    <source>
        <strain evidence="18">WYZ-LMO11</strain>
    </source>
</reference>
<sequence>MKHIIAKNSPGEKVLLLGNEAIARGALESNIEIAASYPGTPASEIIDTLSLIAEDMNMHVEWSTNEMVAFEVAIGGAICGKRSMASMKHIGANWIVDPLMHVIYHSPSAALLIISADDPSGHSSANEQDNRYMAKMAEIPVLEPSNPQEAKDYVKIGVELSEAVKLPIMIRMVTRICHSRGVVTLGELNRSIKKPEFHDNYYTDFILGEGIVGPIAIPKMHQILHDKLERLEKIVENSYKDKLFKEERIRGEYENIGIISSSVAVNYVLDFLKHYNLKVNLLKIGIANPFPKNIVINFIKDLDKVIVIEEGEPFIEQELKIIAKEVNPKIEILGKLTGHLKRTGELNYSIVSKALSQILKIPINEDFKEKLEFIKEASKLIISRTLTMCAGCPHRASFYAAKKALKSKYIAIGDIGCYTLGINPPLRFMHDVFCMGGSIGVANGVYQSKINIPVIATIGDSTFYHAGIPALINAIFNKANIKIMILDNYVTGMTGYQPHPGSGKTATGEETKKVKIEDICRACGIDFIKIVDPYDLKNSIETMKEAIEHPGPAVVIFRRLCAQVRVRLARMKGEKIIQCKVNEKLCNGCKVCMLTFGCPAIGFDVLKNKAFIDKTICTGCNVCIDVCPNKAIERIE</sequence>
<accession>A0A520KE10</accession>
<evidence type="ECO:0000313" key="18">
    <source>
        <dbReference type="EMBL" id="TDA38874.1"/>
    </source>
</evidence>
<comment type="catalytic activity">
    <reaction evidence="13 14">
        <text>indole-3-pyruvate + 2 oxidized [2Fe-2S]-[ferredoxin] + CoA = (indol-3-yl)acetyl-CoA + 2 reduced [2Fe-2S]-[ferredoxin] + CO2 + H(+)</text>
        <dbReference type="Rhea" id="RHEA:12645"/>
        <dbReference type="Rhea" id="RHEA-COMP:10000"/>
        <dbReference type="Rhea" id="RHEA-COMP:10001"/>
        <dbReference type="ChEBI" id="CHEBI:15378"/>
        <dbReference type="ChEBI" id="CHEBI:16526"/>
        <dbReference type="ChEBI" id="CHEBI:17640"/>
        <dbReference type="ChEBI" id="CHEBI:33737"/>
        <dbReference type="ChEBI" id="CHEBI:33738"/>
        <dbReference type="ChEBI" id="CHEBI:57271"/>
        <dbReference type="ChEBI" id="CHEBI:57287"/>
        <dbReference type="EC" id="1.2.7.8"/>
    </reaction>
</comment>
<keyword evidence="9 14" id="KW-0560">Oxidoreductase</keyword>
<dbReference type="EC" id="1.2.7.8" evidence="3 14"/>
<feature type="binding site" evidence="15">
    <location>
        <position position="598"/>
    </location>
    <ligand>
        <name>[4Fe-4S] cluster</name>
        <dbReference type="ChEBI" id="CHEBI:49883"/>
        <label>2</label>
    </ligand>
</feature>
<feature type="binding site" evidence="15">
    <location>
        <position position="627"/>
    </location>
    <ligand>
        <name>[4Fe-4S] cluster</name>
        <dbReference type="ChEBI" id="CHEBI:49883"/>
        <label>1</label>
    </ligand>
</feature>
<feature type="binding site" evidence="15">
    <location>
        <position position="620"/>
    </location>
    <ligand>
        <name>[4Fe-4S] cluster</name>
        <dbReference type="ChEBI" id="CHEBI:49883"/>
        <label>2</label>
    </ligand>
</feature>
<keyword evidence="8 14" id="KW-0249">Electron transport</keyword>
<dbReference type="GO" id="GO:0051539">
    <property type="term" value="F:4 iron, 4 sulfur cluster binding"/>
    <property type="evidence" value="ECO:0007669"/>
    <property type="project" value="UniProtKB-UniRule"/>
</dbReference>
<evidence type="ECO:0000313" key="20">
    <source>
        <dbReference type="Proteomes" id="UP000317265"/>
    </source>
</evidence>
<dbReference type="InterPro" id="IPR017900">
    <property type="entry name" value="4Fe4S_Fe_S_CS"/>
</dbReference>
<dbReference type="Pfam" id="PF02775">
    <property type="entry name" value="TPP_enzyme_C"/>
    <property type="match status" value="1"/>
</dbReference>
<feature type="binding site" evidence="15">
    <location>
        <position position="617"/>
    </location>
    <ligand>
        <name>[4Fe-4S] cluster</name>
        <dbReference type="ChEBI" id="CHEBI:49883"/>
        <label>2</label>
    </ligand>
</feature>
<evidence type="ECO:0000259" key="16">
    <source>
        <dbReference type="PROSITE" id="PS51379"/>
    </source>
</evidence>
<dbReference type="PIRSF" id="PIRSF006439">
    <property type="entry name" value="Indolepyruvate_ferr_oxidored"/>
    <property type="match status" value="1"/>
</dbReference>
<feature type="binding site" evidence="15">
    <location>
        <position position="592"/>
    </location>
    <ligand>
        <name>[4Fe-4S] cluster</name>
        <dbReference type="ChEBI" id="CHEBI:49883"/>
        <label>1</label>
    </ligand>
</feature>
<reference evidence="17 19" key="2">
    <citation type="journal article" date="2019" name="Nat. Microbiol.">
        <title>Wide diversity of methane and short-chain alkane metabolisms in uncultured archaea.</title>
        <authorList>
            <person name="Borrel G."/>
            <person name="Adam P.S."/>
            <person name="McKay L.J."/>
            <person name="Chen L.X."/>
            <person name="Sierra-Garcia I.N."/>
            <person name="Sieber C.M."/>
            <person name="Letourneur Q."/>
            <person name="Ghozlane A."/>
            <person name="Andersen G.L."/>
            <person name="Li W.J."/>
            <person name="Hallam S.J."/>
            <person name="Muyzer G."/>
            <person name="de Oliveira V.M."/>
            <person name="Inskeep W.P."/>
            <person name="Banfield J.F."/>
            <person name="Gribaldo S."/>
        </authorList>
    </citation>
    <scope>NUCLEOTIDE SEQUENCE [LARGE SCALE GENOMIC DNA]</scope>
    <source>
        <strain evidence="17">Verst-YHS</strain>
    </source>
</reference>
<dbReference type="FunFam" id="3.40.50.970:FF:000039">
    <property type="entry name" value="Indolepyruvate oxidoreductase subunit IorA"/>
    <property type="match status" value="1"/>
</dbReference>
<dbReference type="GO" id="GO:0006082">
    <property type="term" value="P:organic acid metabolic process"/>
    <property type="evidence" value="ECO:0007669"/>
    <property type="project" value="UniProtKB-ARBA"/>
</dbReference>
<dbReference type="Proteomes" id="UP000317265">
    <property type="component" value="Unassembled WGS sequence"/>
</dbReference>
<dbReference type="PROSITE" id="PS00198">
    <property type="entry name" value="4FE4S_FER_1"/>
    <property type="match status" value="1"/>
</dbReference>
<dbReference type="PANTHER" id="PTHR43710:SF7">
    <property type="entry name" value="INDOLEPYRUVATE OXIDOREDUCTASE SUBUNIT IORA"/>
    <property type="match status" value="1"/>
</dbReference>
<proteinExistence type="predicted"/>
<dbReference type="InterPro" id="IPR017896">
    <property type="entry name" value="4Fe4S_Fe-S-bd"/>
</dbReference>
<organism evidence="17 19">
    <name type="scientific">Thermoproteota archaeon</name>
    <dbReference type="NCBI Taxonomy" id="2056631"/>
    <lineage>
        <taxon>Archaea</taxon>
        <taxon>Thermoproteota</taxon>
    </lineage>
</organism>
<evidence type="ECO:0000256" key="1">
    <source>
        <dbReference type="ARBA" id="ARBA00002995"/>
    </source>
</evidence>
<dbReference type="Proteomes" id="UP000316080">
    <property type="component" value="Unassembled WGS sequence"/>
</dbReference>
<dbReference type="Pfam" id="PF01855">
    <property type="entry name" value="POR_N"/>
    <property type="match status" value="1"/>
</dbReference>
<dbReference type="InterPro" id="IPR002880">
    <property type="entry name" value="Pyrv_Fd/Flavodoxin_OxRdtase_N"/>
</dbReference>
<keyword evidence="7 14" id="KW-0479">Metal-binding</keyword>
<dbReference type="AlphaFoldDB" id="A0A520KE10"/>
<feature type="binding site" evidence="15">
    <location>
        <position position="589"/>
    </location>
    <ligand>
        <name>[4Fe-4S] cluster</name>
        <dbReference type="ChEBI" id="CHEBI:49883"/>
        <label>1</label>
    </ligand>
</feature>
<dbReference type="EMBL" id="QNVI01000041">
    <property type="protein sequence ID" value="TDA38874.1"/>
    <property type="molecule type" value="Genomic_DNA"/>
</dbReference>
<dbReference type="InterPro" id="IPR017721">
    <property type="entry name" value="IorA"/>
</dbReference>
<keyword evidence="6 14" id="KW-0004">4Fe-4S</keyword>
<comment type="cofactor">
    <cofactor evidence="14 15">
        <name>[4Fe-4S] cluster</name>
        <dbReference type="ChEBI" id="CHEBI:49883"/>
    </cofactor>
    <text evidence="14 15">Binds 2 [4Fe-4S] clusters. In this family the first cluster has a non-standard and varying [4Fe-4S] binding motif CX(2)CX(2)CX(4-5)CP.</text>
</comment>
<evidence type="ECO:0000256" key="11">
    <source>
        <dbReference type="ARBA" id="ARBA00023014"/>
    </source>
</evidence>
<gene>
    <name evidence="17" type="primary">iorA</name>
    <name evidence="18" type="ORF">DSO09_03245</name>
    <name evidence="17" type="ORF">EF809_05865</name>
</gene>
<dbReference type="CDD" id="cd02008">
    <property type="entry name" value="TPP_IOR_alpha"/>
    <property type="match status" value="1"/>
</dbReference>
<comment type="subunit">
    <text evidence="2 14">Heterodimer of the IorA and IorB subunits.</text>
</comment>
<dbReference type="Gene3D" id="3.40.50.970">
    <property type="match status" value="2"/>
</dbReference>
<evidence type="ECO:0000256" key="9">
    <source>
        <dbReference type="ARBA" id="ARBA00023002"/>
    </source>
</evidence>
<evidence type="ECO:0000256" key="13">
    <source>
        <dbReference type="ARBA" id="ARBA00048332"/>
    </source>
</evidence>
<keyword evidence="11 14" id="KW-0411">Iron-sulfur</keyword>
<evidence type="ECO:0000256" key="12">
    <source>
        <dbReference type="ARBA" id="ARBA00030514"/>
    </source>
</evidence>
<evidence type="ECO:0000256" key="3">
    <source>
        <dbReference type="ARBA" id="ARBA00012812"/>
    </source>
</evidence>
<name>A0A520KE10_9CREN</name>
<dbReference type="GO" id="GO:0030976">
    <property type="term" value="F:thiamine pyrophosphate binding"/>
    <property type="evidence" value="ECO:0007669"/>
    <property type="project" value="InterPro"/>
</dbReference>
<dbReference type="InterPro" id="IPR011766">
    <property type="entry name" value="TPP_enzyme_TPP-bd"/>
</dbReference>
<evidence type="ECO:0000256" key="2">
    <source>
        <dbReference type="ARBA" id="ARBA00011238"/>
    </source>
</evidence>
<keyword evidence="17" id="KW-0670">Pyruvate</keyword>
<evidence type="ECO:0000256" key="5">
    <source>
        <dbReference type="ARBA" id="ARBA00022448"/>
    </source>
</evidence>
<dbReference type="InterPro" id="IPR009014">
    <property type="entry name" value="Transketo_C/PFOR_II"/>
</dbReference>
<dbReference type="InterPro" id="IPR045025">
    <property type="entry name" value="HACL1-like"/>
</dbReference>
<dbReference type="GO" id="GO:0044272">
    <property type="term" value="P:sulfur compound biosynthetic process"/>
    <property type="evidence" value="ECO:0007669"/>
    <property type="project" value="UniProtKB-ARBA"/>
</dbReference>
<protein>
    <recommendedName>
        <fullName evidence="4 14">Indolepyruvate oxidoreductase subunit IorA</fullName>
        <shortName evidence="14">IOR</shortName>
        <ecNumber evidence="3 14">1.2.7.8</ecNumber>
    </recommendedName>
    <alternativeName>
        <fullName evidence="12 14">Indolepyruvate ferredoxin oxidoreductase subunit alpha</fullName>
    </alternativeName>
</protein>
<evidence type="ECO:0000256" key="8">
    <source>
        <dbReference type="ARBA" id="ARBA00022982"/>
    </source>
</evidence>
<evidence type="ECO:0000313" key="19">
    <source>
        <dbReference type="Proteomes" id="UP000316080"/>
    </source>
</evidence>
<evidence type="ECO:0000256" key="10">
    <source>
        <dbReference type="ARBA" id="ARBA00023004"/>
    </source>
</evidence>
<comment type="caution">
    <text evidence="17">The sequence shown here is derived from an EMBL/GenBank/DDBJ whole genome shotgun (WGS) entry which is preliminary data.</text>
</comment>
<dbReference type="EMBL" id="RXIH01000046">
    <property type="protein sequence ID" value="RZN55249.1"/>
    <property type="molecule type" value="Genomic_DNA"/>
</dbReference>
<dbReference type="PROSITE" id="PS51379">
    <property type="entry name" value="4FE4S_FER_2"/>
    <property type="match status" value="1"/>
</dbReference>
<evidence type="ECO:0000256" key="4">
    <source>
        <dbReference type="ARBA" id="ARBA00017710"/>
    </source>
</evidence>
<dbReference type="Gene3D" id="3.30.70.20">
    <property type="match status" value="1"/>
</dbReference>
<feature type="binding site" evidence="15">
    <location>
        <position position="586"/>
    </location>
    <ligand>
        <name>[4Fe-4S] cluster</name>
        <dbReference type="ChEBI" id="CHEBI:49883"/>
        <label>1</label>
    </ligand>
</feature>
<dbReference type="SUPFAM" id="SSF52518">
    <property type="entry name" value="Thiamin diphosphate-binding fold (THDP-binding)"/>
    <property type="match status" value="2"/>
</dbReference>
<evidence type="ECO:0000256" key="15">
    <source>
        <dbReference type="PIRSR" id="PIRSR006439-50"/>
    </source>
</evidence>
<dbReference type="InterPro" id="IPR029061">
    <property type="entry name" value="THDP-binding"/>
</dbReference>
<dbReference type="GO" id="GO:0043805">
    <property type="term" value="F:indolepyruvate ferredoxin oxidoreductase activity"/>
    <property type="evidence" value="ECO:0007669"/>
    <property type="project" value="UniProtKB-UniRule"/>
</dbReference>
<feature type="binding site" evidence="15">
    <location>
        <position position="623"/>
    </location>
    <ligand>
        <name>[4Fe-4S] cluster</name>
        <dbReference type="ChEBI" id="CHEBI:49883"/>
        <label>2</label>
    </ligand>
</feature>
<dbReference type="Pfam" id="PF00037">
    <property type="entry name" value="Fer4"/>
    <property type="match status" value="1"/>
</dbReference>
<dbReference type="CDD" id="cd07034">
    <property type="entry name" value="TPP_PYR_PFOR_IOR-alpha_like"/>
    <property type="match status" value="1"/>
</dbReference>
<dbReference type="SUPFAM" id="SSF52922">
    <property type="entry name" value="TK C-terminal domain-like"/>
    <property type="match status" value="1"/>
</dbReference>
<comment type="function">
    <text evidence="1 14">Catalyzes the ferredoxin-dependent oxidative decarboxylation of arylpyruvates.</text>
</comment>